<gene>
    <name evidence="7" type="ORF">GCM10008171_11130</name>
</gene>
<sequence length="340" mass="35202">MPARAFVSGCSGLALTPDERVFFRDAEPWGLILFGRNISAHEQIRALVADFREAVGRADAPVLIDQEGGRVRRLRPPLALDHPPARAYGALHALDPDAALEAARTGAQLMAAELAALGITVDCLPVLDLPAAGMTDAIGDRAYAERAETVSALGRAVCEGALAAGVLPVIKHMPGHGRATVDSHHHLPTVAADRATLEATDFAPFRALAHMPLGMTGHIVFEAIDAERPATLSPVVLGEIVRGHIGFDGLLMSDDLSMKALSGPVGASAGAALAAGCDIALHCNGDMGEMVEVAAAAPRLEGRALERAERALGLIASPGASDVAELAARRDALLGRLPTA</sequence>
<dbReference type="Pfam" id="PF00933">
    <property type="entry name" value="Glyco_hydro_3"/>
    <property type="match status" value="1"/>
</dbReference>
<dbReference type="Proteomes" id="UP001143364">
    <property type="component" value="Unassembled WGS sequence"/>
</dbReference>
<dbReference type="EMBL" id="BSFK01000005">
    <property type="protein sequence ID" value="GLK75859.1"/>
    <property type="molecule type" value="Genomic_DNA"/>
</dbReference>
<proteinExistence type="inferred from homology"/>
<feature type="domain" description="Glycoside hydrolase family 3 N-terminal" evidence="6">
    <location>
        <begin position="30"/>
        <end position="295"/>
    </location>
</feature>
<comment type="similarity">
    <text evidence="2">Belongs to the glycosyl hydrolase 3 family.</text>
</comment>
<dbReference type="GO" id="GO:0004563">
    <property type="term" value="F:beta-N-acetylhexosaminidase activity"/>
    <property type="evidence" value="ECO:0007669"/>
    <property type="project" value="UniProtKB-EC"/>
</dbReference>
<reference evidence="7" key="2">
    <citation type="submission" date="2023-01" db="EMBL/GenBank/DDBJ databases">
        <authorList>
            <person name="Sun Q."/>
            <person name="Evtushenko L."/>
        </authorList>
    </citation>
    <scope>NUCLEOTIDE SEQUENCE</scope>
    <source>
        <strain evidence="7">VKM B-2555</strain>
    </source>
</reference>
<dbReference type="GO" id="GO:0009254">
    <property type="term" value="P:peptidoglycan turnover"/>
    <property type="evidence" value="ECO:0007669"/>
    <property type="project" value="TreeGrafter"/>
</dbReference>
<dbReference type="InterPro" id="IPR050226">
    <property type="entry name" value="NagZ_Beta-hexosaminidase"/>
</dbReference>
<dbReference type="NCBIfam" id="NF003740">
    <property type="entry name" value="PRK05337.1"/>
    <property type="match status" value="1"/>
</dbReference>
<evidence type="ECO:0000256" key="3">
    <source>
        <dbReference type="ARBA" id="ARBA00012663"/>
    </source>
</evidence>
<evidence type="ECO:0000256" key="1">
    <source>
        <dbReference type="ARBA" id="ARBA00001231"/>
    </source>
</evidence>
<comment type="catalytic activity">
    <reaction evidence="1">
        <text>Hydrolysis of terminal non-reducing N-acetyl-D-hexosamine residues in N-acetyl-beta-D-hexosaminides.</text>
        <dbReference type="EC" id="3.2.1.52"/>
    </reaction>
</comment>
<dbReference type="AlphaFoldDB" id="A0A9W6JHH8"/>
<dbReference type="PANTHER" id="PTHR30480:SF13">
    <property type="entry name" value="BETA-HEXOSAMINIDASE"/>
    <property type="match status" value="1"/>
</dbReference>
<dbReference type="InterPro" id="IPR001764">
    <property type="entry name" value="Glyco_hydro_3_N"/>
</dbReference>
<keyword evidence="5" id="KW-0326">Glycosidase</keyword>
<dbReference type="PANTHER" id="PTHR30480">
    <property type="entry name" value="BETA-HEXOSAMINIDASE-RELATED"/>
    <property type="match status" value="1"/>
</dbReference>
<organism evidence="7 8">
    <name type="scientific">Methylopila jiangsuensis</name>
    <dbReference type="NCBI Taxonomy" id="586230"/>
    <lineage>
        <taxon>Bacteria</taxon>
        <taxon>Pseudomonadati</taxon>
        <taxon>Pseudomonadota</taxon>
        <taxon>Alphaproteobacteria</taxon>
        <taxon>Hyphomicrobiales</taxon>
        <taxon>Methylopilaceae</taxon>
        <taxon>Methylopila</taxon>
    </lineage>
</organism>
<dbReference type="EC" id="3.2.1.52" evidence="3"/>
<reference evidence="7" key="1">
    <citation type="journal article" date="2014" name="Int. J. Syst. Evol. Microbiol.">
        <title>Complete genome sequence of Corynebacterium casei LMG S-19264T (=DSM 44701T), isolated from a smear-ripened cheese.</title>
        <authorList>
            <consortium name="US DOE Joint Genome Institute (JGI-PGF)"/>
            <person name="Walter F."/>
            <person name="Albersmeier A."/>
            <person name="Kalinowski J."/>
            <person name="Ruckert C."/>
        </authorList>
    </citation>
    <scope>NUCLEOTIDE SEQUENCE</scope>
    <source>
        <strain evidence="7">VKM B-2555</strain>
    </source>
</reference>
<dbReference type="SUPFAM" id="SSF51445">
    <property type="entry name" value="(Trans)glycosidases"/>
    <property type="match status" value="1"/>
</dbReference>
<dbReference type="InterPro" id="IPR017853">
    <property type="entry name" value="GH"/>
</dbReference>
<evidence type="ECO:0000256" key="2">
    <source>
        <dbReference type="ARBA" id="ARBA00005336"/>
    </source>
</evidence>
<dbReference type="RefSeq" id="WP_271203792.1">
    <property type="nucleotide sequence ID" value="NZ_BSFK01000005.1"/>
</dbReference>
<accession>A0A9W6JHH8</accession>
<dbReference type="GO" id="GO:0005975">
    <property type="term" value="P:carbohydrate metabolic process"/>
    <property type="evidence" value="ECO:0007669"/>
    <property type="project" value="InterPro"/>
</dbReference>
<keyword evidence="8" id="KW-1185">Reference proteome</keyword>
<evidence type="ECO:0000259" key="6">
    <source>
        <dbReference type="Pfam" id="PF00933"/>
    </source>
</evidence>
<evidence type="ECO:0000256" key="4">
    <source>
        <dbReference type="ARBA" id="ARBA00022801"/>
    </source>
</evidence>
<evidence type="ECO:0000313" key="8">
    <source>
        <dbReference type="Proteomes" id="UP001143364"/>
    </source>
</evidence>
<name>A0A9W6JHH8_9HYPH</name>
<dbReference type="InterPro" id="IPR036962">
    <property type="entry name" value="Glyco_hydro_3_N_sf"/>
</dbReference>
<evidence type="ECO:0000256" key="5">
    <source>
        <dbReference type="ARBA" id="ARBA00023295"/>
    </source>
</evidence>
<comment type="caution">
    <text evidence="7">The sequence shown here is derived from an EMBL/GenBank/DDBJ whole genome shotgun (WGS) entry which is preliminary data.</text>
</comment>
<evidence type="ECO:0000313" key="7">
    <source>
        <dbReference type="EMBL" id="GLK75859.1"/>
    </source>
</evidence>
<protein>
    <recommendedName>
        <fullName evidence="3">beta-N-acetylhexosaminidase</fullName>
        <ecNumber evidence="3">3.2.1.52</ecNumber>
    </recommendedName>
</protein>
<dbReference type="Gene3D" id="3.20.20.300">
    <property type="entry name" value="Glycoside hydrolase, family 3, N-terminal domain"/>
    <property type="match status" value="1"/>
</dbReference>
<keyword evidence="4 7" id="KW-0378">Hydrolase</keyword>